<name>M2WZ41_GALSU</name>
<dbReference type="RefSeq" id="XP_005705855.1">
    <property type="nucleotide sequence ID" value="XM_005705798.1"/>
</dbReference>
<keyword evidence="2" id="KW-1185">Reference proteome</keyword>
<accession>M2WZ41</accession>
<dbReference type="Proteomes" id="UP000030680">
    <property type="component" value="Unassembled WGS sequence"/>
</dbReference>
<dbReference type="AlphaFoldDB" id="M2WZ41"/>
<proteinExistence type="predicted"/>
<dbReference type="GeneID" id="17088140"/>
<gene>
    <name evidence="1" type="ORF">Gasu_33400</name>
</gene>
<dbReference type="EMBL" id="KB454510">
    <property type="protein sequence ID" value="EME29335.1"/>
    <property type="molecule type" value="Genomic_DNA"/>
</dbReference>
<organism evidence="1 2">
    <name type="scientific">Galdieria sulphuraria</name>
    <name type="common">Red alga</name>
    <dbReference type="NCBI Taxonomy" id="130081"/>
    <lineage>
        <taxon>Eukaryota</taxon>
        <taxon>Rhodophyta</taxon>
        <taxon>Bangiophyceae</taxon>
        <taxon>Galdieriales</taxon>
        <taxon>Galdieriaceae</taxon>
        <taxon>Galdieria</taxon>
    </lineage>
</organism>
<dbReference type="Gramene" id="EME29335">
    <property type="protein sequence ID" value="EME29335"/>
    <property type="gene ID" value="Gasu_33400"/>
</dbReference>
<sequence length="67" mass="7808">MFDLSLLEMNVFFCFLIYVDNLWFLQSSKLMVQEKAVKTFKPKQSGLPSKAPQLYSRLLGRDNSTMI</sequence>
<reference evidence="2" key="1">
    <citation type="journal article" date="2013" name="Science">
        <title>Gene transfer from bacteria and archaea facilitated evolution of an extremophilic eukaryote.</title>
        <authorList>
            <person name="Schonknecht G."/>
            <person name="Chen W.H."/>
            <person name="Ternes C.M."/>
            <person name="Barbier G.G."/>
            <person name="Shrestha R.P."/>
            <person name="Stanke M."/>
            <person name="Brautigam A."/>
            <person name="Baker B.J."/>
            <person name="Banfield J.F."/>
            <person name="Garavito R.M."/>
            <person name="Carr K."/>
            <person name="Wilkerson C."/>
            <person name="Rensing S.A."/>
            <person name="Gagneul D."/>
            <person name="Dickenson N.E."/>
            <person name="Oesterhelt C."/>
            <person name="Lercher M.J."/>
            <person name="Weber A.P."/>
        </authorList>
    </citation>
    <scope>NUCLEOTIDE SEQUENCE [LARGE SCALE GENOMIC DNA]</scope>
    <source>
        <strain evidence="2">074W</strain>
    </source>
</reference>
<protein>
    <submittedName>
        <fullName evidence="1">Uncharacterized protein</fullName>
    </submittedName>
</protein>
<dbReference type="KEGG" id="gsl:Gasu_33400"/>
<evidence type="ECO:0000313" key="1">
    <source>
        <dbReference type="EMBL" id="EME29335.1"/>
    </source>
</evidence>
<evidence type="ECO:0000313" key="2">
    <source>
        <dbReference type="Proteomes" id="UP000030680"/>
    </source>
</evidence>